<dbReference type="Proteomes" id="UP001501126">
    <property type="component" value="Unassembled WGS sequence"/>
</dbReference>
<proteinExistence type="predicted"/>
<keyword evidence="1" id="KW-1133">Transmembrane helix</keyword>
<accession>A0ABN1MMD4</accession>
<evidence type="ECO:0000313" key="2">
    <source>
        <dbReference type="EMBL" id="GAA0874416.1"/>
    </source>
</evidence>
<keyword evidence="1" id="KW-0472">Membrane</keyword>
<name>A0ABN1MMD4_9FLAO</name>
<reference evidence="2 3" key="1">
    <citation type="journal article" date="2019" name="Int. J. Syst. Evol. Microbiol.">
        <title>The Global Catalogue of Microorganisms (GCM) 10K type strain sequencing project: providing services to taxonomists for standard genome sequencing and annotation.</title>
        <authorList>
            <consortium name="The Broad Institute Genomics Platform"/>
            <consortium name="The Broad Institute Genome Sequencing Center for Infectious Disease"/>
            <person name="Wu L."/>
            <person name="Ma J."/>
        </authorList>
    </citation>
    <scope>NUCLEOTIDE SEQUENCE [LARGE SCALE GENOMIC DNA]</scope>
    <source>
        <strain evidence="2 3">JCM 16083</strain>
    </source>
</reference>
<sequence>MGYKESLFYSVFKGKCPVCHEGDVYQSKKVYNFKEFDKMHDHCSVCGHKYEIENGFFYGAMYVSYAMTVAFSVAIFILTYWFWPNADYYNYIINIVLGVFVLAPVTFRGSRLIWMNFFSKYNPEAKKTKEKTTKIGSEKLAN</sequence>
<dbReference type="InterPro" id="IPR009325">
    <property type="entry name" value="DUF983"/>
</dbReference>
<keyword evidence="1" id="KW-0812">Transmembrane</keyword>
<feature type="transmembrane region" description="Helical" evidence="1">
    <location>
        <begin position="56"/>
        <end position="82"/>
    </location>
</feature>
<dbReference type="EMBL" id="BAAAFH010000003">
    <property type="protein sequence ID" value="GAA0874416.1"/>
    <property type="molecule type" value="Genomic_DNA"/>
</dbReference>
<comment type="caution">
    <text evidence="2">The sequence shown here is derived from an EMBL/GenBank/DDBJ whole genome shotgun (WGS) entry which is preliminary data.</text>
</comment>
<dbReference type="RefSeq" id="WP_343785314.1">
    <property type="nucleotide sequence ID" value="NZ_BAAAFH010000003.1"/>
</dbReference>
<dbReference type="Pfam" id="PF06170">
    <property type="entry name" value="DUF983"/>
    <property type="match status" value="1"/>
</dbReference>
<evidence type="ECO:0000313" key="3">
    <source>
        <dbReference type="Proteomes" id="UP001501126"/>
    </source>
</evidence>
<feature type="transmembrane region" description="Helical" evidence="1">
    <location>
        <begin position="88"/>
        <end position="107"/>
    </location>
</feature>
<gene>
    <name evidence="2" type="ORF">GCM10009118_08240</name>
</gene>
<protein>
    <submittedName>
        <fullName evidence="2">DUF983 domain-containing protein</fullName>
    </submittedName>
</protein>
<keyword evidence="3" id="KW-1185">Reference proteome</keyword>
<evidence type="ECO:0000256" key="1">
    <source>
        <dbReference type="SAM" id="Phobius"/>
    </source>
</evidence>
<organism evidence="2 3">
    <name type="scientific">Wandonia haliotis</name>
    <dbReference type="NCBI Taxonomy" id="574963"/>
    <lineage>
        <taxon>Bacteria</taxon>
        <taxon>Pseudomonadati</taxon>
        <taxon>Bacteroidota</taxon>
        <taxon>Flavobacteriia</taxon>
        <taxon>Flavobacteriales</taxon>
        <taxon>Crocinitomicaceae</taxon>
        <taxon>Wandonia</taxon>
    </lineage>
</organism>